<evidence type="ECO:0000313" key="2">
    <source>
        <dbReference type="EMBL" id="OHB15398.1"/>
    </source>
</evidence>
<reference evidence="2 3" key="1">
    <citation type="journal article" date="2016" name="Nat. Commun.">
        <title>Thousands of microbial genomes shed light on interconnected biogeochemical processes in an aquifer system.</title>
        <authorList>
            <person name="Anantharaman K."/>
            <person name="Brown C.T."/>
            <person name="Hug L.A."/>
            <person name="Sharon I."/>
            <person name="Castelle C.J."/>
            <person name="Probst A.J."/>
            <person name="Thomas B.C."/>
            <person name="Singh A."/>
            <person name="Wilkins M.J."/>
            <person name="Karaoz U."/>
            <person name="Brodie E.L."/>
            <person name="Williams K.H."/>
            <person name="Hubbard S.S."/>
            <person name="Banfield J.F."/>
        </authorList>
    </citation>
    <scope>NUCLEOTIDE SEQUENCE [LARGE SCALE GENOMIC DNA]</scope>
</reference>
<feature type="transmembrane region" description="Helical" evidence="1">
    <location>
        <begin position="60"/>
        <end position="81"/>
    </location>
</feature>
<feature type="transmembrane region" description="Helical" evidence="1">
    <location>
        <begin position="102"/>
        <end position="120"/>
    </location>
</feature>
<keyword evidence="1" id="KW-0812">Transmembrane</keyword>
<protein>
    <recommendedName>
        <fullName evidence="4">TrbC/VIRB2 family protein</fullName>
    </recommendedName>
</protein>
<organism evidence="2 3">
    <name type="scientific">Candidatus Zambryskibacteria bacterium RIFOXYC1_FULL_39_10</name>
    <dbReference type="NCBI Taxonomy" id="1802779"/>
    <lineage>
        <taxon>Bacteria</taxon>
        <taxon>Candidatus Zambryskiibacteriota</taxon>
    </lineage>
</organism>
<proteinExistence type="predicted"/>
<keyword evidence="1" id="KW-1133">Transmembrane helix</keyword>
<accession>A0A1G2V1A2</accession>
<dbReference type="InterPro" id="IPR043993">
    <property type="entry name" value="T4SS_pilin"/>
</dbReference>
<evidence type="ECO:0000313" key="3">
    <source>
        <dbReference type="Proteomes" id="UP000177697"/>
    </source>
</evidence>
<sequence>MKNTNNKIKILLPLIILFVILVPIFVNAEPIIPCGGYAEDGKTPQPPCDFNMLMKLVNNIINWIIIISMPVAAGVFAWAGFTYMTTGISDQKSYAKDMIQKVFIGFAVILSAWIIVNTITNTLLSPKFKDAVPVEGTGSTVNNKKP</sequence>
<evidence type="ECO:0000256" key="1">
    <source>
        <dbReference type="SAM" id="Phobius"/>
    </source>
</evidence>
<dbReference type="Proteomes" id="UP000177697">
    <property type="component" value="Unassembled WGS sequence"/>
</dbReference>
<evidence type="ECO:0008006" key="4">
    <source>
        <dbReference type="Google" id="ProtNLM"/>
    </source>
</evidence>
<comment type="caution">
    <text evidence="2">The sequence shown here is derived from an EMBL/GenBank/DDBJ whole genome shotgun (WGS) entry which is preliminary data.</text>
</comment>
<name>A0A1G2V1A2_9BACT</name>
<dbReference type="AlphaFoldDB" id="A0A1G2V1A2"/>
<gene>
    <name evidence="2" type="ORF">A2431_03905</name>
</gene>
<dbReference type="EMBL" id="MHWW01000009">
    <property type="protein sequence ID" value="OHB15398.1"/>
    <property type="molecule type" value="Genomic_DNA"/>
</dbReference>
<keyword evidence="1" id="KW-0472">Membrane</keyword>
<dbReference type="Pfam" id="PF18895">
    <property type="entry name" value="T4SS_pilin"/>
    <property type="match status" value="1"/>
</dbReference>